<comment type="caution">
    <text evidence="2">The sequence shown here is derived from an EMBL/GenBank/DDBJ whole genome shotgun (WGS) entry which is preliminary data.</text>
</comment>
<protein>
    <recommendedName>
        <fullName evidence="3">Heme oxygenase</fullName>
    </recommendedName>
</protein>
<dbReference type="GO" id="GO:0006788">
    <property type="term" value="P:heme oxidation"/>
    <property type="evidence" value="ECO:0007669"/>
    <property type="project" value="InterPro"/>
</dbReference>
<dbReference type="InterPro" id="IPR016084">
    <property type="entry name" value="Haem_Oase-like_multi-hlx"/>
</dbReference>
<keyword evidence="1" id="KW-0175">Coiled coil</keyword>
<dbReference type="SUPFAM" id="SSF48613">
    <property type="entry name" value="Heme oxygenase-like"/>
    <property type="match status" value="1"/>
</dbReference>
<dbReference type="InterPro" id="IPR016053">
    <property type="entry name" value="Haem_Oase-like"/>
</dbReference>
<name>A0A644SLS9_9ZZZZ</name>
<dbReference type="CDD" id="cd19166">
    <property type="entry name" value="HemeO-bac"/>
    <property type="match status" value="1"/>
</dbReference>
<organism evidence="2">
    <name type="scientific">bioreactor metagenome</name>
    <dbReference type="NCBI Taxonomy" id="1076179"/>
    <lineage>
        <taxon>unclassified sequences</taxon>
        <taxon>metagenomes</taxon>
        <taxon>ecological metagenomes</taxon>
    </lineage>
</organism>
<reference evidence="2" key="1">
    <citation type="submission" date="2019-08" db="EMBL/GenBank/DDBJ databases">
        <authorList>
            <person name="Kucharzyk K."/>
            <person name="Murdoch R.W."/>
            <person name="Higgins S."/>
            <person name="Loffler F."/>
        </authorList>
    </citation>
    <scope>NUCLEOTIDE SEQUENCE</scope>
</reference>
<dbReference type="AlphaFoldDB" id="A0A644SLS9"/>
<evidence type="ECO:0008006" key="3">
    <source>
        <dbReference type="Google" id="ProtNLM"/>
    </source>
</evidence>
<dbReference type="Gene3D" id="1.20.910.10">
    <property type="entry name" value="Heme oxygenase-like"/>
    <property type="match status" value="1"/>
</dbReference>
<dbReference type="EMBL" id="VSSQ01000002">
    <property type="protein sequence ID" value="MPL55634.1"/>
    <property type="molecule type" value="Genomic_DNA"/>
</dbReference>
<evidence type="ECO:0000256" key="1">
    <source>
        <dbReference type="SAM" id="Coils"/>
    </source>
</evidence>
<dbReference type="GO" id="GO:0004392">
    <property type="term" value="F:heme oxygenase (decyclizing) activity"/>
    <property type="evidence" value="ECO:0007669"/>
    <property type="project" value="InterPro"/>
</dbReference>
<accession>A0A644SLS9</accession>
<evidence type="ECO:0000313" key="2">
    <source>
        <dbReference type="EMBL" id="MPL55634.1"/>
    </source>
</evidence>
<dbReference type="Pfam" id="PF01126">
    <property type="entry name" value="Heme_oxygenase"/>
    <property type="match status" value="1"/>
</dbReference>
<proteinExistence type="predicted"/>
<gene>
    <name evidence="2" type="ORF">SDC9_01112</name>
</gene>
<sequence length="184" mass="21329">MNINEFLKNETASLHVQVENYFESKQIFDKSFSKSQYIKLLIGNYKLIAAIEELAYDLLDENLIKELEKNQRLKKRVLEKEIESLDVSVQDIEVQRIILKNKFEALGALYTIEGSTLGGNVIVKQLAKNENFANHQFLYFGMYKDLIAERWKSFLQILQKECSSDEVFSEVLAGTTKAYQVMLN</sequence>
<feature type="coiled-coil region" evidence="1">
    <location>
        <begin position="56"/>
        <end position="95"/>
    </location>
</feature>